<keyword evidence="3" id="KW-1185">Reference proteome</keyword>
<reference evidence="2 3" key="1">
    <citation type="submission" date="2014-06" db="EMBL/GenBank/DDBJ databases">
        <authorList>
            <person name="Swart Estienne"/>
        </authorList>
    </citation>
    <scope>NUCLEOTIDE SEQUENCE [LARGE SCALE GENOMIC DNA]</scope>
    <source>
        <strain evidence="2 3">130c</strain>
    </source>
</reference>
<dbReference type="EMBL" id="CCKQ01013375">
    <property type="protein sequence ID" value="CDW85031.1"/>
    <property type="molecule type" value="Genomic_DNA"/>
</dbReference>
<organism evidence="2 3">
    <name type="scientific">Stylonychia lemnae</name>
    <name type="common">Ciliate</name>
    <dbReference type="NCBI Taxonomy" id="5949"/>
    <lineage>
        <taxon>Eukaryota</taxon>
        <taxon>Sar</taxon>
        <taxon>Alveolata</taxon>
        <taxon>Ciliophora</taxon>
        <taxon>Intramacronucleata</taxon>
        <taxon>Spirotrichea</taxon>
        <taxon>Stichotrichia</taxon>
        <taxon>Sporadotrichida</taxon>
        <taxon>Oxytrichidae</taxon>
        <taxon>Stylonychinae</taxon>
        <taxon>Stylonychia</taxon>
    </lineage>
</organism>
<dbReference type="OMA" id="AIVTECE"/>
<dbReference type="Proteomes" id="UP000039865">
    <property type="component" value="Unassembled WGS sequence"/>
</dbReference>
<feature type="coiled-coil region" evidence="1">
    <location>
        <begin position="428"/>
        <end position="549"/>
    </location>
</feature>
<accession>A0A078ASQ1</accession>
<evidence type="ECO:0000313" key="2">
    <source>
        <dbReference type="EMBL" id="CDW85031.1"/>
    </source>
</evidence>
<dbReference type="InParanoid" id="A0A078ASQ1"/>
<proteinExistence type="predicted"/>
<evidence type="ECO:0000256" key="1">
    <source>
        <dbReference type="SAM" id="Coils"/>
    </source>
</evidence>
<protein>
    <submittedName>
        <fullName evidence="2">Uncharacterized protein</fullName>
    </submittedName>
</protein>
<keyword evidence="1" id="KW-0175">Coiled coil</keyword>
<dbReference type="AlphaFoldDB" id="A0A078ASQ1"/>
<name>A0A078ASQ1_STYLE</name>
<feature type="coiled-coil region" evidence="1">
    <location>
        <begin position="182"/>
        <end position="209"/>
    </location>
</feature>
<gene>
    <name evidence="2" type="primary">Contig2427.g2615</name>
    <name evidence="2" type="ORF">STYLEM_14101</name>
</gene>
<sequence>MQNSQQQSNRYNFRGLVTPPQHDSIIAISVDKTSIRDNAGDAQSSIIQNLNPEIDCNNRSFEQPPQEININLNFVEVKDYQNQQNDHKSQVFTDKTSQYYSSRNASYDKEKFESLKTQLENQKARFESQRQKMTEMQYASARANYNLLNKTFDSALREKQTEIKILNNILTQPQPRSQTKSIMNQNSDKQQLNQSMNNLSLKIQKIDERVTQQTQLIDTQRNQLIQQQPRILKVTQQSVISTEQKHKALIQNYISKQDTKIEDIQQTNINDSHSKSFEKSSSQSFSKTINEKIKNLKQDISQLFPNNQEPQNEHSRGRELLNKFFPVAEMNYSKSAERLQPRVIKLNQLNNDNNFEMPQTPVNANSFLKQTPSFLVNKQSREEIIKADINMFDIDMCQSKTILHTTCSEQQLTQQFQIHKNQDNPSEVAFLKQEVARLDQLLRAEREKMNEYKERYYRRRDHEKEKNKQDIQVLKDELSRIEQKYSNEVKKVQDQYDSYKVTKNERVKTKLKEQEERYLTAIAKEQLKNEELQKKILELQNLVNANEVQIERLMQFQQKENKSIKLQLQQKSQAIVTECEKCKIHIMNNAKLLSKIQKVKSTPKINQVDSKTTDKKHNQAQSAVVDVVEVLQEKIQNSQELDKRSQFLKKISKTRLKKLSKCVVDFSVNQLCEQQSLRIKRNQMQPEYSNQRLNRTSVTGTAREFERLRITNENIPTPISPLR</sequence>
<evidence type="ECO:0000313" key="3">
    <source>
        <dbReference type="Proteomes" id="UP000039865"/>
    </source>
</evidence>
<feature type="coiled-coil region" evidence="1">
    <location>
        <begin position="109"/>
        <end position="136"/>
    </location>
</feature>